<evidence type="ECO:0000256" key="4">
    <source>
        <dbReference type="SAM" id="MobiDB-lite"/>
    </source>
</evidence>
<accession>A0A345IEA7</accession>
<dbReference type="GO" id="GO:0005829">
    <property type="term" value="C:cytosol"/>
    <property type="evidence" value="ECO:0007669"/>
    <property type="project" value="TreeGrafter"/>
</dbReference>
<dbReference type="Gene3D" id="3.40.630.10">
    <property type="entry name" value="Zn peptidases"/>
    <property type="match status" value="1"/>
</dbReference>
<dbReference type="KEGG" id="dwu:DVJ83_01330"/>
<evidence type="ECO:0000256" key="2">
    <source>
        <dbReference type="ARBA" id="ARBA00022723"/>
    </source>
</evidence>
<proteinExistence type="predicted"/>
<evidence type="ECO:0000256" key="1">
    <source>
        <dbReference type="ARBA" id="ARBA00022670"/>
    </source>
</evidence>
<dbReference type="GO" id="GO:0046872">
    <property type="term" value="F:metal ion binding"/>
    <property type="evidence" value="ECO:0007669"/>
    <property type="project" value="UniProtKB-KW"/>
</dbReference>
<dbReference type="Pfam" id="PF07687">
    <property type="entry name" value="M20_dimer"/>
    <property type="match status" value="1"/>
</dbReference>
<dbReference type="EMBL" id="CP031158">
    <property type="protein sequence ID" value="AXG98029.1"/>
    <property type="molecule type" value="Genomic_DNA"/>
</dbReference>
<gene>
    <name evidence="6" type="ORF">DVJ83_01330</name>
</gene>
<reference evidence="6 7" key="1">
    <citation type="submission" date="2018-07" db="EMBL/GenBank/DDBJ databases">
        <title>Complete Genome and Methylome Analysis of Deinococcus wulumuqiensis NEB 479.</title>
        <authorList>
            <person name="Fomenkov A."/>
            <person name="Luyten Y."/>
            <person name="Vincze T."/>
            <person name="Anton B.P."/>
            <person name="Clark T."/>
            <person name="Roberts R.J."/>
            <person name="Morgan R.D."/>
        </authorList>
    </citation>
    <scope>NUCLEOTIDE SEQUENCE [LARGE SCALE GENOMIC DNA]</scope>
    <source>
        <strain evidence="6 7">NEB 479</strain>
    </source>
</reference>
<keyword evidence="2" id="KW-0479">Metal-binding</keyword>
<feature type="region of interest" description="Disordered" evidence="4">
    <location>
        <begin position="452"/>
        <end position="479"/>
    </location>
</feature>
<organism evidence="6 7">
    <name type="scientific">Deinococcus wulumuqiensis</name>
    <dbReference type="NCBI Taxonomy" id="980427"/>
    <lineage>
        <taxon>Bacteria</taxon>
        <taxon>Thermotogati</taxon>
        <taxon>Deinococcota</taxon>
        <taxon>Deinococci</taxon>
        <taxon>Deinococcales</taxon>
        <taxon>Deinococcaceae</taxon>
        <taxon>Deinococcus</taxon>
    </lineage>
</organism>
<dbReference type="Proteomes" id="UP000253744">
    <property type="component" value="Chromosome"/>
</dbReference>
<feature type="domain" description="Peptidase M20 dimerisation" evidence="5">
    <location>
        <begin position="190"/>
        <end position="345"/>
    </location>
</feature>
<evidence type="ECO:0000313" key="7">
    <source>
        <dbReference type="Proteomes" id="UP000253744"/>
    </source>
</evidence>
<dbReference type="Gene3D" id="3.30.70.360">
    <property type="match status" value="1"/>
</dbReference>
<dbReference type="AlphaFoldDB" id="A0A345IEA7"/>
<protein>
    <submittedName>
        <fullName evidence="6">M20/M25/M40 family metallo-hydrolase</fullName>
    </submittedName>
</protein>
<evidence type="ECO:0000259" key="5">
    <source>
        <dbReference type="Pfam" id="PF07687"/>
    </source>
</evidence>
<keyword evidence="3 6" id="KW-0378">Hydrolase</keyword>
<keyword evidence="1" id="KW-0645">Protease</keyword>
<dbReference type="InterPro" id="IPR011650">
    <property type="entry name" value="Peptidase_M20_dimer"/>
</dbReference>
<dbReference type="InterPro" id="IPR051458">
    <property type="entry name" value="Cyt/Met_Dipeptidase"/>
</dbReference>
<dbReference type="Pfam" id="PF01546">
    <property type="entry name" value="Peptidase_M20"/>
    <property type="match status" value="1"/>
</dbReference>
<dbReference type="GO" id="GO:0009014">
    <property type="term" value="F:succinyl-diaminopimelate desuccinylase activity"/>
    <property type="evidence" value="ECO:0007669"/>
    <property type="project" value="TreeGrafter"/>
</dbReference>
<dbReference type="GO" id="GO:0008233">
    <property type="term" value="F:peptidase activity"/>
    <property type="evidence" value="ECO:0007669"/>
    <property type="project" value="UniProtKB-KW"/>
</dbReference>
<dbReference type="SUPFAM" id="SSF53187">
    <property type="entry name" value="Zn-dependent exopeptidases"/>
    <property type="match status" value="1"/>
</dbReference>
<dbReference type="GO" id="GO:0009089">
    <property type="term" value="P:lysine biosynthetic process via diaminopimelate"/>
    <property type="evidence" value="ECO:0007669"/>
    <property type="project" value="TreeGrafter"/>
</dbReference>
<dbReference type="InterPro" id="IPR002933">
    <property type="entry name" value="Peptidase_M20"/>
</dbReference>
<dbReference type="STRING" id="1288484.GCA_000348665_02169"/>
<dbReference type="PANTHER" id="PTHR43270">
    <property type="entry name" value="BETA-ALA-HIS DIPEPTIDASE"/>
    <property type="match status" value="1"/>
</dbReference>
<sequence>MSNHLEQALLDRHVARGLDDLRALVALPSVSAQGRMLPETAEAVSSLLREEGFAVQQFPGTVAPVLLAEAGDGPFTLLIYNHYDVQPEDPLELWDTPPFELTERDGRLYGRGASDDKGELASRLAAVRAVREQLGHLPIKVKWLIEGEEEVGSPTLERFVAEHAAELQADGCWWEFGGISPEGQPILSLGLKGVMCVELRCRVAESDLHSSLGAVIDNPLYRLARAVASLRDEQGNVTIPGFHDDVRGASEADREAIARIPGDGQAVRDTFGVRRPLATGPEYHRRTNLHPVVNVNGWGGGYQGEGSKTVLPGAGFVKLDFRLVPDQDPERVLTLLREHLAAQGLDDIEVVELEAHQKPARADAGHPFVQACIAAARAAHGKDPIVHPSSGASGPMFPFTGGAGGGGLGLPCVAVGIGNHAGRVHAPNENIVREHFARGVAFGAELLTRLGQWDGGLPNPGTPPDGGKTAPGESGKQGR</sequence>
<evidence type="ECO:0000256" key="3">
    <source>
        <dbReference type="ARBA" id="ARBA00022801"/>
    </source>
</evidence>
<evidence type="ECO:0000313" key="6">
    <source>
        <dbReference type="EMBL" id="AXG98029.1"/>
    </source>
</evidence>
<dbReference type="GO" id="GO:0006508">
    <property type="term" value="P:proteolysis"/>
    <property type="evidence" value="ECO:0007669"/>
    <property type="project" value="UniProtKB-KW"/>
</dbReference>
<dbReference type="PANTHER" id="PTHR43270:SF8">
    <property type="entry name" value="DI- AND TRIPEPTIDASE DUG2-RELATED"/>
    <property type="match status" value="1"/>
</dbReference>
<name>A0A345IEA7_9DEIO</name>
<dbReference type="RefSeq" id="WP_114671110.1">
    <property type="nucleotide sequence ID" value="NZ_CP031158.1"/>
</dbReference>